<dbReference type="AlphaFoldDB" id="A0A0D0CUR6"/>
<dbReference type="Proteomes" id="UP000054538">
    <property type="component" value="Unassembled WGS sequence"/>
</dbReference>
<sequence>TVCKDFEQIHLHATGNLIKLSHSTLSQIVSGLSMAEAHAENAWLSTSTTKSVIAYVEEVADGGFPFSHWQFYEHVNEILTTCLGSSFPGVGKCWTWHFIMKYWDHLRTSWSAPLDSKWGQAVNPNMNKAWFDLLEAVLDQLSVSEDHIYTDKIQ</sequence>
<reference evidence="1 2" key="1">
    <citation type="submission" date="2014-04" db="EMBL/GenBank/DDBJ databases">
        <authorList>
            <consortium name="DOE Joint Genome Institute"/>
            <person name="Kuo A."/>
            <person name="Kohler A."/>
            <person name="Jargeat P."/>
            <person name="Nagy L.G."/>
            <person name="Floudas D."/>
            <person name="Copeland A."/>
            <person name="Barry K.W."/>
            <person name="Cichocki N."/>
            <person name="Veneault-Fourrey C."/>
            <person name="LaButti K."/>
            <person name="Lindquist E.A."/>
            <person name="Lipzen A."/>
            <person name="Lundell T."/>
            <person name="Morin E."/>
            <person name="Murat C."/>
            <person name="Sun H."/>
            <person name="Tunlid A."/>
            <person name="Henrissat B."/>
            <person name="Grigoriev I.V."/>
            <person name="Hibbett D.S."/>
            <person name="Martin F."/>
            <person name="Nordberg H.P."/>
            <person name="Cantor M.N."/>
            <person name="Hua S.X."/>
        </authorList>
    </citation>
    <scope>NUCLEOTIDE SEQUENCE [LARGE SCALE GENOMIC DNA]</scope>
    <source>
        <strain evidence="1 2">Ve08.2h10</strain>
    </source>
</reference>
<dbReference type="InParanoid" id="A0A0D0CUR6"/>
<name>A0A0D0CUR6_9AGAM</name>
<proteinExistence type="predicted"/>
<accession>A0A0D0CUR6</accession>
<feature type="non-terminal residue" evidence="1">
    <location>
        <position position="154"/>
    </location>
</feature>
<reference evidence="2" key="2">
    <citation type="submission" date="2015-01" db="EMBL/GenBank/DDBJ databases">
        <title>Evolutionary Origins and Diversification of the Mycorrhizal Mutualists.</title>
        <authorList>
            <consortium name="DOE Joint Genome Institute"/>
            <consortium name="Mycorrhizal Genomics Consortium"/>
            <person name="Kohler A."/>
            <person name="Kuo A."/>
            <person name="Nagy L.G."/>
            <person name="Floudas D."/>
            <person name="Copeland A."/>
            <person name="Barry K.W."/>
            <person name="Cichocki N."/>
            <person name="Veneault-Fourrey C."/>
            <person name="LaButti K."/>
            <person name="Lindquist E.A."/>
            <person name="Lipzen A."/>
            <person name="Lundell T."/>
            <person name="Morin E."/>
            <person name="Murat C."/>
            <person name="Riley R."/>
            <person name="Ohm R."/>
            <person name="Sun H."/>
            <person name="Tunlid A."/>
            <person name="Henrissat B."/>
            <person name="Grigoriev I.V."/>
            <person name="Hibbett D.S."/>
            <person name="Martin F."/>
        </authorList>
    </citation>
    <scope>NUCLEOTIDE SEQUENCE [LARGE SCALE GENOMIC DNA]</scope>
    <source>
        <strain evidence="2">Ve08.2h10</strain>
    </source>
</reference>
<gene>
    <name evidence="1" type="ORF">PAXRUDRAFT_174490</name>
</gene>
<dbReference type="HOGENOM" id="CLU_076148_1_0_1"/>
<keyword evidence="2" id="KW-1185">Reference proteome</keyword>
<evidence type="ECO:0000313" key="2">
    <source>
        <dbReference type="Proteomes" id="UP000054538"/>
    </source>
</evidence>
<dbReference type="EMBL" id="KN828518">
    <property type="protein sequence ID" value="KIK74851.1"/>
    <property type="molecule type" value="Genomic_DNA"/>
</dbReference>
<organism evidence="1 2">
    <name type="scientific">Paxillus rubicundulus Ve08.2h10</name>
    <dbReference type="NCBI Taxonomy" id="930991"/>
    <lineage>
        <taxon>Eukaryota</taxon>
        <taxon>Fungi</taxon>
        <taxon>Dikarya</taxon>
        <taxon>Basidiomycota</taxon>
        <taxon>Agaricomycotina</taxon>
        <taxon>Agaricomycetes</taxon>
        <taxon>Agaricomycetidae</taxon>
        <taxon>Boletales</taxon>
        <taxon>Paxilineae</taxon>
        <taxon>Paxillaceae</taxon>
        <taxon>Paxillus</taxon>
    </lineage>
</organism>
<evidence type="ECO:0000313" key="1">
    <source>
        <dbReference type="EMBL" id="KIK74851.1"/>
    </source>
</evidence>
<dbReference type="OrthoDB" id="2668963at2759"/>
<protein>
    <submittedName>
        <fullName evidence="1">Uncharacterized protein</fullName>
    </submittedName>
</protein>